<evidence type="ECO:0000256" key="4">
    <source>
        <dbReference type="ARBA" id="ARBA00022963"/>
    </source>
</evidence>
<evidence type="ECO:0000256" key="2">
    <source>
        <dbReference type="ARBA" id="ARBA00022729"/>
    </source>
</evidence>
<dbReference type="AlphaFoldDB" id="A0A150G8C5"/>
<name>A0A150G8C5_GONPE</name>
<evidence type="ECO:0000313" key="10">
    <source>
        <dbReference type="Proteomes" id="UP000075714"/>
    </source>
</evidence>
<keyword evidence="3 7" id="KW-0378">Hydrolase</keyword>
<organism evidence="9 10">
    <name type="scientific">Gonium pectorale</name>
    <name type="common">Green alga</name>
    <dbReference type="NCBI Taxonomy" id="33097"/>
    <lineage>
        <taxon>Eukaryota</taxon>
        <taxon>Viridiplantae</taxon>
        <taxon>Chlorophyta</taxon>
        <taxon>core chlorophytes</taxon>
        <taxon>Chlorophyceae</taxon>
        <taxon>CS clade</taxon>
        <taxon>Chlamydomonadales</taxon>
        <taxon>Volvocaceae</taxon>
        <taxon>Gonium</taxon>
    </lineage>
</organism>
<comment type="similarity">
    <text evidence="1 7">Belongs to the phospholipase B-like family.</text>
</comment>
<sequence>MASRVSLGLCLSLAVAHTAFSAGLGRFGSAIGAQQQQQAQARPPVPELRSGHVRYDRATGALSFVKGLADGPRAESPAHGSFSDPLRHVSNFGQLRITTNPAFPDELQMQAAGFLEGYLTAERIFDYAHNMKAWLASQTNDTFAIGDWLFEQDRWTRSQVRQAAAAAASSASAASSPPPPGAPCASYWPAVGLLTSQMDGLLAGYSARLAEVEQEAAERERAAGAGGRAHGGGGPPLERLTKWDFLVLNALGDVDDLLGVVFPDSDDGTGTADYSDDVDGEAGGEDGAAVAAATGPAARRRRLHGSRQARTRTPNPERDASFFFRYPDPAFEAARAAAEREAEAEGAAEAGAVKRSPVPRRGSWEGLTPGQVRSRIAKTGRCSALVKVTPSLDDILIGHVTWWGYASMLRVYKHYDLRLAGLAGLRGGAANGRVSFSSYPGQLSSADDWYLLGSGMVVTETSLDVYDHNRYNASYGTGTGSLLSWQRVSAANLLAEGGDGPGWAALAAAYNGGTYNNQYMIVDLNRFTPGAELQPGLLTIMEIIPGMVRTADATADLERGHWPSYNVPYFPDVYEATGYRRHAAAMAARGPDYAAAAAGLSYQLAPRAKIFRRDAAGANDLASFGRLLRSNGYRANPADPLSAASPWDALCGRGDLDPEDPDVYGCYDGKVTNYSMALQLRSRAINGPTTQGGQPPFRWDAHPAFRRMPHRGMLDVFDTEWEEQAP</sequence>
<dbReference type="EMBL" id="LSYV01000048">
    <property type="protein sequence ID" value="KXZ46084.1"/>
    <property type="molecule type" value="Genomic_DNA"/>
</dbReference>
<feature type="region of interest" description="Disordered" evidence="8">
    <location>
        <begin position="340"/>
        <end position="367"/>
    </location>
</feature>
<keyword evidence="5 7" id="KW-0443">Lipid metabolism</keyword>
<dbReference type="Pfam" id="PF04916">
    <property type="entry name" value="Phospholip_B"/>
    <property type="match status" value="2"/>
</dbReference>
<comment type="function">
    <text evidence="7">Putative phospholipase.</text>
</comment>
<evidence type="ECO:0000256" key="1">
    <source>
        <dbReference type="ARBA" id="ARBA00007835"/>
    </source>
</evidence>
<dbReference type="GO" id="GO:0004620">
    <property type="term" value="F:phospholipase activity"/>
    <property type="evidence" value="ECO:0007669"/>
    <property type="project" value="InterPro"/>
</dbReference>
<dbReference type="Proteomes" id="UP000075714">
    <property type="component" value="Unassembled WGS sequence"/>
</dbReference>
<dbReference type="GO" id="GO:0009395">
    <property type="term" value="P:phospholipid catabolic process"/>
    <property type="evidence" value="ECO:0007669"/>
    <property type="project" value="TreeGrafter"/>
</dbReference>
<dbReference type="GO" id="GO:0005576">
    <property type="term" value="C:extracellular region"/>
    <property type="evidence" value="ECO:0007669"/>
    <property type="project" value="TreeGrafter"/>
</dbReference>
<dbReference type="Gene3D" id="3.60.60.30">
    <property type="match status" value="1"/>
</dbReference>
<evidence type="ECO:0000256" key="6">
    <source>
        <dbReference type="ARBA" id="ARBA00023180"/>
    </source>
</evidence>
<keyword evidence="2 7" id="KW-0732">Signal</keyword>
<keyword evidence="10" id="KW-1185">Reference proteome</keyword>
<keyword evidence="6" id="KW-0325">Glycoprotein</keyword>
<dbReference type="PANTHER" id="PTHR12370">
    <property type="entry name" value="PHOSPHOLIPASE B-RELATED"/>
    <property type="match status" value="1"/>
</dbReference>
<feature type="signal peptide" evidence="7">
    <location>
        <begin position="1"/>
        <end position="21"/>
    </location>
</feature>
<proteinExistence type="inferred from homology"/>
<dbReference type="PANTHER" id="PTHR12370:SF3">
    <property type="entry name" value="PHOSPHOLIPASE B-LIKE 2-RELATED"/>
    <property type="match status" value="1"/>
</dbReference>
<accession>A0A150G8C5</accession>
<reference evidence="10" key="1">
    <citation type="journal article" date="2016" name="Nat. Commun.">
        <title>The Gonium pectorale genome demonstrates co-option of cell cycle regulation during the evolution of multicellularity.</title>
        <authorList>
            <person name="Hanschen E.R."/>
            <person name="Marriage T.N."/>
            <person name="Ferris P.J."/>
            <person name="Hamaji T."/>
            <person name="Toyoda A."/>
            <person name="Fujiyama A."/>
            <person name="Neme R."/>
            <person name="Noguchi H."/>
            <person name="Minakuchi Y."/>
            <person name="Suzuki M."/>
            <person name="Kawai-Toyooka H."/>
            <person name="Smith D.R."/>
            <person name="Sparks H."/>
            <person name="Anderson J."/>
            <person name="Bakaric R."/>
            <person name="Luria V."/>
            <person name="Karger A."/>
            <person name="Kirschner M.W."/>
            <person name="Durand P.M."/>
            <person name="Michod R.E."/>
            <person name="Nozaki H."/>
            <person name="Olson B.J."/>
        </authorList>
    </citation>
    <scope>NUCLEOTIDE SEQUENCE [LARGE SCALE GENOMIC DNA]</scope>
    <source>
        <strain evidence="10">NIES-2863</strain>
    </source>
</reference>
<gene>
    <name evidence="9" type="ORF">GPECTOR_47g360</name>
</gene>
<dbReference type="STRING" id="33097.A0A150G8C5"/>
<feature type="compositionally biased region" description="Basic residues" evidence="8">
    <location>
        <begin position="298"/>
        <end position="310"/>
    </location>
</feature>
<evidence type="ECO:0000256" key="5">
    <source>
        <dbReference type="ARBA" id="ARBA00023098"/>
    </source>
</evidence>
<comment type="caution">
    <text evidence="9">The sequence shown here is derived from an EMBL/GenBank/DDBJ whole genome shotgun (WGS) entry which is preliminary data.</text>
</comment>
<protein>
    <recommendedName>
        <fullName evidence="7">Phospholipase B-like</fullName>
        <ecNumber evidence="7">3.1.1.-</ecNumber>
    </recommendedName>
</protein>
<keyword evidence="4 7" id="KW-0442">Lipid degradation</keyword>
<feature type="compositionally biased region" description="Acidic residues" evidence="8">
    <location>
        <begin position="274"/>
        <end position="284"/>
    </location>
</feature>
<evidence type="ECO:0000256" key="3">
    <source>
        <dbReference type="ARBA" id="ARBA00022801"/>
    </source>
</evidence>
<evidence type="ECO:0000256" key="8">
    <source>
        <dbReference type="SAM" id="MobiDB-lite"/>
    </source>
</evidence>
<feature type="compositionally biased region" description="Low complexity" evidence="8">
    <location>
        <begin position="287"/>
        <end position="297"/>
    </location>
</feature>
<feature type="chain" id="PRO_5007561979" description="Phospholipase B-like" evidence="7">
    <location>
        <begin position="22"/>
        <end position="726"/>
    </location>
</feature>
<evidence type="ECO:0000313" key="9">
    <source>
        <dbReference type="EMBL" id="KXZ46084.1"/>
    </source>
</evidence>
<dbReference type="InterPro" id="IPR007000">
    <property type="entry name" value="PLipase_B-like"/>
</dbReference>
<dbReference type="EC" id="3.1.1.-" evidence="7"/>
<feature type="region of interest" description="Disordered" evidence="8">
    <location>
        <begin position="264"/>
        <end position="319"/>
    </location>
</feature>
<evidence type="ECO:0000256" key="7">
    <source>
        <dbReference type="RuleBase" id="RU364138"/>
    </source>
</evidence>
<dbReference type="OrthoDB" id="419508at2759"/>